<dbReference type="InterPro" id="IPR001610">
    <property type="entry name" value="PAC"/>
</dbReference>
<reference evidence="2 3" key="1">
    <citation type="journal article" date="2017" name="Front. Microbiol.">
        <title>Comparative Genomic Analysis of the Class Epsilonproteobacteria and Proposed Reclassification to Epsilonbacteraeota (phyl. nov.).</title>
        <authorList>
            <person name="Waite D.W."/>
            <person name="Vanwonterghem I."/>
            <person name="Rinke C."/>
            <person name="Parks D.H."/>
            <person name="Zhang Y."/>
            <person name="Takai K."/>
            <person name="Sievert S.M."/>
            <person name="Simon J."/>
            <person name="Campbell B.J."/>
            <person name="Hanson T.E."/>
            <person name="Woyke T."/>
            <person name="Klotz M.G."/>
            <person name="Hugenholtz P."/>
        </authorList>
    </citation>
    <scope>NUCLEOTIDE SEQUENCE [LARGE SCALE GENOMIC DNA]</scope>
    <source>
        <strain evidence="2">UBA12443</strain>
    </source>
</reference>
<dbReference type="PROSITE" id="PS50112">
    <property type="entry name" value="PAS"/>
    <property type="match status" value="1"/>
</dbReference>
<evidence type="ECO:0000259" key="1">
    <source>
        <dbReference type="PROSITE" id="PS50112"/>
    </source>
</evidence>
<dbReference type="Pfam" id="PF00989">
    <property type="entry name" value="PAS"/>
    <property type="match status" value="1"/>
</dbReference>
<dbReference type="EMBL" id="DLUI01000062">
    <property type="protein sequence ID" value="DAB38797.1"/>
    <property type="molecule type" value="Genomic_DNA"/>
</dbReference>
<gene>
    <name evidence="2" type="ORF">CFH83_04190</name>
</gene>
<dbReference type="SMART" id="SM00091">
    <property type="entry name" value="PAS"/>
    <property type="match status" value="1"/>
</dbReference>
<dbReference type="InterPro" id="IPR035965">
    <property type="entry name" value="PAS-like_dom_sf"/>
</dbReference>
<dbReference type="SUPFAM" id="SSF55785">
    <property type="entry name" value="PYP-like sensor domain (PAS domain)"/>
    <property type="match status" value="1"/>
</dbReference>
<dbReference type="SMART" id="SM00086">
    <property type="entry name" value="PAC"/>
    <property type="match status" value="1"/>
</dbReference>
<protein>
    <submittedName>
        <fullName evidence="2">Aerotaxis receptor Aer</fullName>
    </submittedName>
</protein>
<dbReference type="Proteomes" id="UP000228859">
    <property type="component" value="Unassembled WGS sequence"/>
</dbReference>
<dbReference type="InterPro" id="IPR013767">
    <property type="entry name" value="PAS_fold"/>
</dbReference>
<feature type="domain" description="PAS" evidence="1">
    <location>
        <begin position="23"/>
        <end position="58"/>
    </location>
</feature>
<proteinExistence type="predicted"/>
<dbReference type="NCBIfam" id="TIGR00229">
    <property type="entry name" value="sensory_box"/>
    <property type="match status" value="1"/>
</dbReference>
<sequence length="137" mass="15938">MKRPTPVNEEVLFDGRSLISETDTKGIITYVNRKFTEMTGYTAVEAVGQPHSLLRHPDMPKAGFEGMWKIIESGKIWEGYVKNLRKDGKFYWVVVHIVPKLDERGEIIGYIASRKMPDRNRLKVIEEQYKELLAQER</sequence>
<dbReference type="Gene3D" id="3.30.450.20">
    <property type="entry name" value="PAS domain"/>
    <property type="match status" value="1"/>
</dbReference>
<accession>A0A2D3WJ80</accession>
<evidence type="ECO:0000313" key="3">
    <source>
        <dbReference type="Proteomes" id="UP000228859"/>
    </source>
</evidence>
<keyword evidence="2" id="KW-0675">Receptor</keyword>
<dbReference type="GO" id="GO:0006355">
    <property type="term" value="P:regulation of DNA-templated transcription"/>
    <property type="evidence" value="ECO:0007669"/>
    <property type="project" value="InterPro"/>
</dbReference>
<dbReference type="RefSeq" id="WP_294897346.1">
    <property type="nucleotide sequence ID" value="NZ_DLUI01000062.1"/>
</dbReference>
<organism evidence="2 3">
    <name type="scientific">Sulfuricurvum kujiense</name>
    <dbReference type="NCBI Taxonomy" id="148813"/>
    <lineage>
        <taxon>Bacteria</taxon>
        <taxon>Pseudomonadati</taxon>
        <taxon>Campylobacterota</taxon>
        <taxon>Epsilonproteobacteria</taxon>
        <taxon>Campylobacterales</taxon>
        <taxon>Sulfurimonadaceae</taxon>
        <taxon>Sulfuricurvum</taxon>
    </lineage>
</organism>
<evidence type="ECO:0000313" key="2">
    <source>
        <dbReference type="EMBL" id="DAB38797.1"/>
    </source>
</evidence>
<dbReference type="CDD" id="cd00130">
    <property type="entry name" value="PAS"/>
    <property type="match status" value="1"/>
</dbReference>
<dbReference type="AlphaFoldDB" id="A0A2D3WJ80"/>
<dbReference type="InterPro" id="IPR000014">
    <property type="entry name" value="PAS"/>
</dbReference>
<name>A0A2D3WJ80_9BACT</name>
<comment type="caution">
    <text evidence="2">The sequence shown here is derived from an EMBL/GenBank/DDBJ whole genome shotgun (WGS) entry which is preliminary data.</text>
</comment>